<reference evidence="1 2" key="1">
    <citation type="submission" date="2017-10" db="EMBL/GenBank/DDBJ databases">
        <title>Nyctiphanis sp. nov., isolated from the stomach of the euphausiid Nyctiphanes simplex (Hansen, 1911) in the Gulf of California.</title>
        <authorList>
            <person name="Gomez-Gil B."/>
            <person name="Aguilar-Mendez M."/>
            <person name="Lopez-Cortes A."/>
            <person name="Gomez-Gutierrez J."/>
            <person name="Roque A."/>
            <person name="Lang E."/>
            <person name="Gonzalez-Castillo A."/>
        </authorList>
    </citation>
    <scope>NUCLEOTIDE SEQUENCE [LARGE SCALE GENOMIC DNA]</scope>
    <source>
        <strain evidence="1 2">CAIM 600</strain>
    </source>
</reference>
<accession>A0A4Q0YMK6</accession>
<dbReference type="EMBL" id="PEIB01000026">
    <property type="protein sequence ID" value="RXJ72097.1"/>
    <property type="molecule type" value="Genomic_DNA"/>
</dbReference>
<evidence type="ECO:0000313" key="2">
    <source>
        <dbReference type="Proteomes" id="UP000290287"/>
    </source>
</evidence>
<comment type="caution">
    <text evidence="1">The sequence shown here is derived from an EMBL/GenBank/DDBJ whole genome shotgun (WGS) entry which is preliminary data.</text>
</comment>
<keyword evidence="2" id="KW-1185">Reference proteome</keyword>
<proteinExistence type="predicted"/>
<dbReference type="OrthoDB" id="5918339at2"/>
<dbReference type="AlphaFoldDB" id="A0A4Q0YMK6"/>
<protein>
    <submittedName>
        <fullName evidence="1">Uncharacterized protein</fullName>
    </submittedName>
</protein>
<organism evidence="1 2">
    <name type="scientific">Veronia nyctiphanis</name>
    <dbReference type="NCBI Taxonomy" id="1278244"/>
    <lineage>
        <taxon>Bacteria</taxon>
        <taxon>Pseudomonadati</taxon>
        <taxon>Pseudomonadota</taxon>
        <taxon>Gammaproteobacteria</taxon>
        <taxon>Vibrionales</taxon>
        <taxon>Vibrionaceae</taxon>
        <taxon>Veronia</taxon>
    </lineage>
</organism>
<gene>
    <name evidence="1" type="ORF">CS022_17655</name>
</gene>
<sequence length="175" mass="20099">MSVHQNNVLKSEKISLDLFFVIENLLPGKRCVDLFRSNSKYLPIPTLALQHCDSGAALQLELFKRCKNFVAVSQGKVLCDEFALDGNDEQIQAGTMILARFIKGAYFWVDYYLAAYQEHWSNEQKSRWLRDFKLLVQTVIGVGNCSNAEWLLKNHAPIKTLTYNSHIAPFLQHYD</sequence>
<name>A0A4Q0YMK6_9GAMM</name>
<dbReference type="Proteomes" id="UP000290287">
    <property type="component" value="Unassembled WGS sequence"/>
</dbReference>
<evidence type="ECO:0000313" key="1">
    <source>
        <dbReference type="EMBL" id="RXJ72097.1"/>
    </source>
</evidence>